<feature type="non-terminal residue" evidence="7">
    <location>
        <position position="1"/>
    </location>
</feature>
<dbReference type="InterPro" id="IPR001789">
    <property type="entry name" value="Sig_transdc_resp-reg_receiver"/>
</dbReference>
<evidence type="ECO:0000259" key="5">
    <source>
        <dbReference type="PROSITE" id="PS50043"/>
    </source>
</evidence>
<feature type="region of interest" description="Disordered" evidence="4">
    <location>
        <begin position="145"/>
        <end position="169"/>
    </location>
</feature>
<dbReference type="GO" id="GO:0003677">
    <property type="term" value="F:DNA binding"/>
    <property type="evidence" value="ECO:0007669"/>
    <property type="project" value="UniProtKB-KW"/>
</dbReference>
<dbReference type="SMART" id="SM00421">
    <property type="entry name" value="HTH_LUXR"/>
    <property type="match status" value="1"/>
</dbReference>
<gene>
    <name evidence="7" type="ORF">AVDCRST_MAG01-01-1418</name>
</gene>
<dbReference type="PANTHER" id="PTHR43214:SF43">
    <property type="entry name" value="TWO-COMPONENT RESPONSE REGULATOR"/>
    <property type="match status" value="1"/>
</dbReference>
<organism evidence="7">
    <name type="scientific">uncultured Rubrobacteraceae bacterium</name>
    <dbReference type="NCBI Taxonomy" id="349277"/>
    <lineage>
        <taxon>Bacteria</taxon>
        <taxon>Bacillati</taxon>
        <taxon>Actinomycetota</taxon>
        <taxon>Rubrobacteria</taxon>
        <taxon>Rubrobacterales</taxon>
        <taxon>Rubrobacteraceae</taxon>
        <taxon>environmental samples</taxon>
    </lineage>
</organism>
<dbReference type="CDD" id="cd06170">
    <property type="entry name" value="LuxR_C_like"/>
    <property type="match status" value="1"/>
</dbReference>
<dbReference type="SUPFAM" id="SSF52172">
    <property type="entry name" value="CheY-like"/>
    <property type="match status" value="1"/>
</dbReference>
<dbReference type="PROSITE" id="PS50110">
    <property type="entry name" value="RESPONSE_REGULATORY"/>
    <property type="match status" value="1"/>
</dbReference>
<dbReference type="AlphaFoldDB" id="A0A6J4P8Q6"/>
<accession>A0A6J4P8Q6</accession>
<protein>
    <submittedName>
        <fullName evidence="7">Two-component transcriptional response regulator, LuxR family</fullName>
    </submittedName>
</protein>
<feature type="modified residue" description="4-aspartylphosphate" evidence="3">
    <location>
        <position position="59"/>
    </location>
</feature>
<dbReference type="SMART" id="SM00448">
    <property type="entry name" value="REC"/>
    <property type="match status" value="1"/>
</dbReference>
<dbReference type="InterPro" id="IPR039420">
    <property type="entry name" value="WalR-like"/>
</dbReference>
<evidence type="ECO:0000259" key="6">
    <source>
        <dbReference type="PROSITE" id="PS50110"/>
    </source>
</evidence>
<evidence type="ECO:0000256" key="1">
    <source>
        <dbReference type="ARBA" id="ARBA00022553"/>
    </source>
</evidence>
<dbReference type="SUPFAM" id="SSF46894">
    <property type="entry name" value="C-terminal effector domain of the bipartite response regulators"/>
    <property type="match status" value="1"/>
</dbReference>
<dbReference type="PRINTS" id="PR00038">
    <property type="entry name" value="HTHLUXR"/>
</dbReference>
<dbReference type="InterPro" id="IPR000792">
    <property type="entry name" value="Tscrpt_reg_LuxR_C"/>
</dbReference>
<dbReference type="InterPro" id="IPR011006">
    <property type="entry name" value="CheY-like_superfamily"/>
</dbReference>
<dbReference type="InterPro" id="IPR058245">
    <property type="entry name" value="NreC/VraR/RcsB-like_REC"/>
</dbReference>
<sequence>ESPIVAPRLLLVDDHDFMRTGLRFVLEAKTDFVVAGEASDGEEAVAMCRGLRPDVVLMDITMPKMGGIEATRLIKAEMPHTAVLVLTSHVAEDLLMEAVRAGAAGYVLKSSSYQEVVGAVEAVLSGETPIDQGLAMRLLRRISESSNGHGGPRAGPPNPGGAADKPVASPLTPRETEVLYLLAAGRTNRQMASELHLSLSTVKRHVEHIIEKLEVSDRTQAAVRAIDLGLLPARGE</sequence>
<dbReference type="EMBL" id="CADCUW010000205">
    <property type="protein sequence ID" value="CAA9407619.1"/>
    <property type="molecule type" value="Genomic_DNA"/>
</dbReference>
<feature type="domain" description="HTH luxR-type" evidence="5">
    <location>
        <begin position="164"/>
        <end position="229"/>
    </location>
</feature>
<dbReference type="CDD" id="cd17535">
    <property type="entry name" value="REC_NarL-like"/>
    <property type="match status" value="1"/>
</dbReference>
<dbReference type="Pfam" id="PF00196">
    <property type="entry name" value="GerE"/>
    <property type="match status" value="1"/>
</dbReference>
<evidence type="ECO:0000313" key="7">
    <source>
        <dbReference type="EMBL" id="CAA9407619.1"/>
    </source>
</evidence>
<evidence type="ECO:0000256" key="2">
    <source>
        <dbReference type="ARBA" id="ARBA00023125"/>
    </source>
</evidence>
<dbReference type="PANTHER" id="PTHR43214">
    <property type="entry name" value="TWO-COMPONENT RESPONSE REGULATOR"/>
    <property type="match status" value="1"/>
</dbReference>
<proteinExistence type="predicted"/>
<keyword evidence="2" id="KW-0238">DNA-binding</keyword>
<dbReference type="PROSITE" id="PS50043">
    <property type="entry name" value="HTH_LUXR_2"/>
    <property type="match status" value="1"/>
</dbReference>
<feature type="domain" description="Response regulatory" evidence="6">
    <location>
        <begin position="8"/>
        <end position="124"/>
    </location>
</feature>
<name>A0A6J4P8Q6_9ACTN</name>
<evidence type="ECO:0000256" key="4">
    <source>
        <dbReference type="SAM" id="MobiDB-lite"/>
    </source>
</evidence>
<dbReference type="Pfam" id="PF00072">
    <property type="entry name" value="Response_reg"/>
    <property type="match status" value="1"/>
</dbReference>
<evidence type="ECO:0000256" key="3">
    <source>
        <dbReference type="PROSITE-ProRule" id="PRU00169"/>
    </source>
</evidence>
<dbReference type="GO" id="GO:0006355">
    <property type="term" value="P:regulation of DNA-templated transcription"/>
    <property type="evidence" value="ECO:0007669"/>
    <property type="project" value="InterPro"/>
</dbReference>
<dbReference type="InterPro" id="IPR016032">
    <property type="entry name" value="Sig_transdc_resp-reg_C-effctor"/>
</dbReference>
<dbReference type="GO" id="GO:0000160">
    <property type="term" value="P:phosphorelay signal transduction system"/>
    <property type="evidence" value="ECO:0007669"/>
    <property type="project" value="InterPro"/>
</dbReference>
<dbReference type="Gene3D" id="3.40.50.2300">
    <property type="match status" value="1"/>
</dbReference>
<reference evidence="7" key="1">
    <citation type="submission" date="2020-02" db="EMBL/GenBank/DDBJ databases">
        <authorList>
            <person name="Meier V. D."/>
        </authorList>
    </citation>
    <scope>NUCLEOTIDE SEQUENCE</scope>
    <source>
        <strain evidence="7">AVDCRST_MAG01</strain>
    </source>
</reference>
<keyword evidence="1 3" id="KW-0597">Phosphoprotein</keyword>